<keyword evidence="2" id="KW-1185">Reference proteome</keyword>
<gene>
    <name evidence="1" type="ORF">LSAT_V11C400169720</name>
</gene>
<accession>A0A9R1VQE2</accession>
<dbReference type="AlphaFoldDB" id="A0A9R1VQE2"/>
<organism evidence="1 2">
    <name type="scientific">Lactuca sativa</name>
    <name type="common">Garden lettuce</name>
    <dbReference type="NCBI Taxonomy" id="4236"/>
    <lineage>
        <taxon>Eukaryota</taxon>
        <taxon>Viridiplantae</taxon>
        <taxon>Streptophyta</taxon>
        <taxon>Embryophyta</taxon>
        <taxon>Tracheophyta</taxon>
        <taxon>Spermatophyta</taxon>
        <taxon>Magnoliopsida</taxon>
        <taxon>eudicotyledons</taxon>
        <taxon>Gunneridae</taxon>
        <taxon>Pentapetalae</taxon>
        <taxon>asterids</taxon>
        <taxon>campanulids</taxon>
        <taxon>Asterales</taxon>
        <taxon>Asteraceae</taxon>
        <taxon>Cichorioideae</taxon>
        <taxon>Cichorieae</taxon>
        <taxon>Lactucinae</taxon>
        <taxon>Lactuca</taxon>
    </lineage>
</organism>
<proteinExistence type="predicted"/>
<protein>
    <submittedName>
        <fullName evidence="1">Uncharacterized protein</fullName>
    </submittedName>
</protein>
<sequence>MAKYRPIATKPNGYGSGGCNAKSFGCGSVSGSSSSSMKMYMTFRQLPYLRNMWPHLHSSPTKTRKMGRCHLDHHLGLSSEGIFLNLPPLETYQFKGLVYSQTFRPHTLTSSAPVTS</sequence>
<dbReference type="Proteomes" id="UP000235145">
    <property type="component" value="Unassembled WGS sequence"/>
</dbReference>
<dbReference type="EMBL" id="NBSK02000004">
    <property type="protein sequence ID" value="KAJ0208992.1"/>
    <property type="molecule type" value="Genomic_DNA"/>
</dbReference>
<comment type="caution">
    <text evidence="1">The sequence shown here is derived from an EMBL/GenBank/DDBJ whole genome shotgun (WGS) entry which is preliminary data.</text>
</comment>
<reference evidence="1 2" key="1">
    <citation type="journal article" date="2017" name="Nat. Commun.">
        <title>Genome assembly with in vitro proximity ligation data and whole-genome triplication in lettuce.</title>
        <authorList>
            <person name="Reyes-Chin-Wo S."/>
            <person name="Wang Z."/>
            <person name="Yang X."/>
            <person name="Kozik A."/>
            <person name="Arikit S."/>
            <person name="Song C."/>
            <person name="Xia L."/>
            <person name="Froenicke L."/>
            <person name="Lavelle D.O."/>
            <person name="Truco M.J."/>
            <person name="Xia R."/>
            <person name="Zhu S."/>
            <person name="Xu C."/>
            <person name="Xu H."/>
            <person name="Xu X."/>
            <person name="Cox K."/>
            <person name="Korf I."/>
            <person name="Meyers B.C."/>
            <person name="Michelmore R.W."/>
        </authorList>
    </citation>
    <scope>NUCLEOTIDE SEQUENCE [LARGE SCALE GENOMIC DNA]</scope>
    <source>
        <strain evidence="2">cv. Salinas</strain>
        <tissue evidence="1">Seedlings</tissue>
    </source>
</reference>
<evidence type="ECO:0000313" key="1">
    <source>
        <dbReference type="EMBL" id="KAJ0208992.1"/>
    </source>
</evidence>
<name>A0A9R1VQE2_LACSA</name>
<evidence type="ECO:0000313" key="2">
    <source>
        <dbReference type="Proteomes" id="UP000235145"/>
    </source>
</evidence>